<evidence type="ECO:0000256" key="4">
    <source>
        <dbReference type="RuleBase" id="RU003707"/>
    </source>
</evidence>
<dbReference type="Proteomes" id="UP000663868">
    <property type="component" value="Unassembled WGS sequence"/>
</dbReference>
<dbReference type="SUPFAM" id="SSF52096">
    <property type="entry name" value="ClpP/crotonase"/>
    <property type="match status" value="1"/>
</dbReference>
<dbReference type="Gene3D" id="1.10.12.10">
    <property type="entry name" value="Lyase 2-enoyl-coa Hydratase, Chain A, domain 2"/>
    <property type="match status" value="1"/>
</dbReference>
<organism evidence="5 7">
    <name type="scientific">Adineta steineri</name>
    <dbReference type="NCBI Taxonomy" id="433720"/>
    <lineage>
        <taxon>Eukaryota</taxon>
        <taxon>Metazoa</taxon>
        <taxon>Spiralia</taxon>
        <taxon>Gnathifera</taxon>
        <taxon>Rotifera</taxon>
        <taxon>Eurotatoria</taxon>
        <taxon>Bdelloidea</taxon>
        <taxon>Adinetida</taxon>
        <taxon>Adinetidae</taxon>
        <taxon>Adineta</taxon>
    </lineage>
</organism>
<gene>
    <name evidence="5" type="ORF">IZO911_LOCUS1470</name>
    <name evidence="6" type="ORF">KXQ929_LOCUS2951</name>
</gene>
<dbReference type="PROSITE" id="PS00166">
    <property type="entry name" value="ENOYL_COA_HYDRATASE"/>
    <property type="match status" value="1"/>
</dbReference>
<keyword evidence="3" id="KW-0456">Lyase</keyword>
<dbReference type="CDD" id="cd06558">
    <property type="entry name" value="crotonase-like"/>
    <property type="match status" value="1"/>
</dbReference>
<evidence type="ECO:0000313" key="7">
    <source>
        <dbReference type="Proteomes" id="UP000663860"/>
    </source>
</evidence>
<dbReference type="FunFam" id="1.10.12.10:FF:000001">
    <property type="entry name" value="Probable enoyl-CoA hydratase, mitochondrial"/>
    <property type="match status" value="1"/>
</dbReference>
<dbReference type="GO" id="GO:0004300">
    <property type="term" value="F:enoyl-CoA hydratase activity"/>
    <property type="evidence" value="ECO:0007669"/>
    <property type="project" value="UniProtKB-EC"/>
</dbReference>
<dbReference type="GO" id="GO:0006635">
    <property type="term" value="P:fatty acid beta-oxidation"/>
    <property type="evidence" value="ECO:0007669"/>
    <property type="project" value="TreeGrafter"/>
</dbReference>
<evidence type="ECO:0000256" key="3">
    <source>
        <dbReference type="ARBA" id="ARBA00023239"/>
    </source>
</evidence>
<comment type="similarity">
    <text evidence="1 4">Belongs to the enoyl-CoA hydratase/isomerase family.</text>
</comment>
<evidence type="ECO:0000256" key="1">
    <source>
        <dbReference type="ARBA" id="ARBA00005254"/>
    </source>
</evidence>
<sequence>MTQKSFVRLNEISKTIWHILLNRPAYHNAFNTELAHELIAQCHRIQTSNDKRAAVIVSGQGRSFCSGADLKERQSITNSKKWMEQHHIYERMFNSLAELKQPTIACVEGFALAGGFELALNCDMIIASRSASFGLPEVTRGIMPGGGGTQLLARLIGPARAKHIAITGRRINAQEAFDMGIVQILTDDGEALNKGIELATTIADNAPLATRAIKQAIDEGWGKDNNEAKTIELKYYETLIDTEDRHEGIRAFNEKRKAQWKGN</sequence>
<comment type="caution">
    <text evidence="5">The sequence shown here is derived from an EMBL/GenBank/DDBJ whole genome shotgun (WGS) entry which is preliminary data.</text>
</comment>
<dbReference type="Proteomes" id="UP000663860">
    <property type="component" value="Unassembled WGS sequence"/>
</dbReference>
<dbReference type="InterPro" id="IPR001753">
    <property type="entry name" value="Enoyl-CoA_hydra/iso"/>
</dbReference>
<dbReference type="EMBL" id="CAJOBB010000092">
    <property type="protein sequence ID" value="CAF3557203.1"/>
    <property type="molecule type" value="Genomic_DNA"/>
</dbReference>
<dbReference type="InterPro" id="IPR014748">
    <property type="entry name" value="Enoyl-CoA_hydra_C"/>
</dbReference>
<dbReference type="Pfam" id="PF00378">
    <property type="entry name" value="ECH_1"/>
    <property type="match status" value="1"/>
</dbReference>
<evidence type="ECO:0000313" key="5">
    <source>
        <dbReference type="EMBL" id="CAF0717884.1"/>
    </source>
</evidence>
<dbReference type="Gene3D" id="3.90.226.10">
    <property type="entry name" value="2-enoyl-CoA Hydratase, Chain A, domain 1"/>
    <property type="match status" value="1"/>
</dbReference>
<proteinExistence type="inferred from homology"/>
<dbReference type="EC" id="4.2.1.17" evidence="2"/>
<dbReference type="EMBL" id="CAJNOE010000006">
    <property type="protein sequence ID" value="CAF0717884.1"/>
    <property type="molecule type" value="Genomic_DNA"/>
</dbReference>
<dbReference type="PANTHER" id="PTHR11941">
    <property type="entry name" value="ENOYL-COA HYDRATASE-RELATED"/>
    <property type="match status" value="1"/>
</dbReference>
<dbReference type="InterPro" id="IPR018376">
    <property type="entry name" value="Enoyl-CoA_hyd/isom_CS"/>
</dbReference>
<dbReference type="AlphaFoldDB" id="A0A813MD82"/>
<evidence type="ECO:0000313" key="6">
    <source>
        <dbReference type="EMBL" id="CAF3557203.1"/>
    </source>
</evidence>
<accession>A0A813MD82</accession>
<reference evidence="5" key="1">
    <citation type="submission" date="2021-02" db="EMBL/GenBank/DDBJ databases">
        <authorList>
            <person name="Nowell W R."/>
        </authorList>
    </citation>
    <scope>NUCLEOTIDE SEQUENCE</scope>
</reference>
<name>A0A813MD82_9BILA</name>
<evidence type="ECO:0000256" key="2">
    <source>
        <dbReference type="ARBA" id="ARBA00012076"/>
    </source>
</evidence>
<dbReference type="PANTHER" id="PTHR11941:SF54">
    <property type="entry name" value="ENOYL-COA HYDRATASE, MITOCHONDRIAL"/>
    <property type="match status" value="1"/>
</dbReference>
<protein>
    <recommendedName>
        <fullName evidence="2">enoyl-CoA hydratase</fullName>
        <ecNumber evidence="2">4.2.1.17</ecNumber>
    </recommendedName>
</protein>
<dbReference type="FunFam" id="3.90.226.10:FF:000009">
    <property type="entry name" value="Carnitinyl-CoA dehydratase"/>
    <property type="match status" value="1"/>
</dbReference>
<dbReference type="InterPro" id="IPR029045">
    <property type="entry name" value="ClpP/crotonase-like_dom_sf"/>
</dbReference>